<dbReference type="GO" id="GO:0005737">
    <property type="term" value="C:cytoplasm"/>
    <property type="evidence" value="ECO:0007669"/>
    <property type="project" value="TreeGrafter"/>
</dbReference>
<comment type="caution">
    <text evidence="1">The sequence shown here is derived from an EMBL/GenBank/DDBJ whole genome shotgun (WGS) entry which is preliminary data.</text>
</comment>
<dbReference type="CDD" id="cd07067">
    <property type="entry name" value="HP_PGM_like"/>
    <property type="match status" value="1"/>
</dbReference>
<dbReference type="Proteomes" id="UP000176429">
    <property type="component" value="Unassembled WGS sequence"/>
</dbReference>
<dbReference type="SMART" id="SM00855">
    <property type="entry name" value="PGAM"/>
    <property type="match status" value="1"/>
</dbReference>
<dbReference type="EMBL" id="MHSH01000053">
    <property type="protein sequence ID" value="OHA40277.1"/>
    <property type="molecule type" value="Genomic_DNA"/>
</dbReference>
<organism evidence="1 2">
    <name type="scientific">Candidatus Taylorbacteria bacterium RIFCSPLOWO2_02_FULL_46_40</name>
    <dbReference type="NCBI Taxonomy" id="1802329"/>
    <lineage>
        <taxon>Bacteria</taxon>
        <taxon>Candidatus Tayloriibacteriota</taxon>
    </lineage>
</organism>
<dbReference type="Pfam" id="PF00300">
    <property type="entry name" value="His_Phos_1"/>
    <property type="match status" value="1"/>
</dbReference>
<evidence type="ECO:0008006" key="3">
    <source>
        <dbReference type="Google" id="ProtNLM"/>
    </source>
</evidence>
<dbReference type="GO" id="GO:0016791">
    <property type="term" value="F:phosphatase activity"/>
    <property type="evidence" value="ECO:0007669"/>
    <property type="project" value="TreeGrafter"/>
</dbReference>
<dbReference type="InterPro" id="IPR013078">
    <property type="entry name" value="His_Pase_superF_clade-1"/>
</dbReference>
<gene>
    <name evidence="1" type="ORF">A3H68_00835</name>
</gene>
<dbReference type="Gene3D" id="3.40.50.1240">
    <property type="entry name" value="Phosphoglycerate mutase-like"/>
    <property type="match status" value="1"/>
</dbReference>
<dbReference type="PANTHER" id="PTHR48100">
    <property type="entry name" value="BROAD-SPECIFICITY PHOSPHATASE YOR283W-RELATED"/>
    <property type="match status" value="1"/>
</dbReference>
<accession>A0A1G2NVZ1</accession>
<dbReference type="SUPFAM" id="SSF53254">
    <property type="entry name" value="Phosphoglycerate mutase-like"/>
    <property type="match status" value="1"/>
</dbReference>
<dbReference type="InterPro" id="IPR050275">
    <property type="entry name" value="PGM_Phosphatase"/>
</dbReference>
<proteinExistence type="predicted"/>
<dbReference type="PANTHER" id="PTHR48100:SF1">
    <property type="entry name" value="HISTIDINE PHOSPHATASE FAMILY PROTEIN-RELATED"/>
    <property type="match status" value="1"/>
</dbReference>
<evidence type="ECO:0000313" key="2">
    <source>
        <dbReference type="Proteomes" id="UP000176429"/>
    </source>
</evidence>
<dbReference type="InterPro" id="IPR029033">
    <property type="entry name" value="His_PPase_superfam"/>
</dbReference>
<reference evidence="1 2" key="1">
    <citation type="journal article" date="2016" name="Nat. Commun.">
        <title>Thousands of microbial genomes shed light on interconnected biogeochemical processes in an aquifer system.</title>
        <authorList>
            <person name="Anantharaman K."/>
            <person name="Brown C.T."/>
            <person name="Hug L.A."/>
            <person name="Sharon I."/>
            <person name="Castelle C.J."/>
            <person name="Probst A.J."/>
            <person name="Thomas B.C."/>
            <person name="Singh A."/>
            <person name="Wilkins M.J."/>
            <person name="Karaoz U."/>
            <person name="Brodie E.L."/>
            <person name="Williams K.H."/>
            <person name="Hubbard S.S."/>
            <person name="Banfield J.F."/>
        </authorList>
    </citation>
    <scope>NUCLEOTIDE SEQUENCE [LARGE SCALE GENOMIC DNA]</scope>
</reference>
<name>A0A1G2NVZ1_9BACT</name>
<sequence length="212" mass="24045">MKKLVYFVRHGESEGNISAAYQPLNSPLTSKGKKQTAFIAKRALSLSFDTIISSPLTRTKETAEIIAVRVGKKIEFCDLFVERKKPTNLNGKPHTDNDANNLNLEWEKSLYTSGYRAEDGENFDEIIDRADEALEYLAKRPDSRLLVVTHGYFLRTILARILLGDTIDDATFKHFQSRIRSTNTGITVLEHDTDLPSPSWRLLVWNDHAHLG</sequence>
<evidence type="ECO:0000313" key="1">
    <source>
        <dbReference type="EMBL" id="OHA40277.1"/>
    </source>
</evidence>
<dbReference type="AlphaFoldDB" id="A0A1G2NVZ1"/>
<protein>
    <recommendedName>
        <fullName evidence="3">Phosphoglycerate mutase</fullName>
    </recommendedName>
</protein>